<dbReference type="RefSeq" id="WP_264778426.1">
    <property type="nucleotide sequence ID" value="NZ_AP026562.1"/>
</dbReference>
<geneLocation type="plasmid" evidence="2 3">
    <name>pDAETH-2</name>
</geneLocation>
<protein>
    <submittedName>
        <fullName evidence="2">Uncharacterized protein</fullName>
    </submittedName>
</protein>
<keyword evidence="3" id="KW-1185">Reference proteome</keyword>
<gene>
    <name evidence="2" type="ORF">DAETH_40370</name>
</gene>
<name>A0ABM8AJR3_9DEIO</name>
<evidence type="ECO:0000256" key="1">
    <source>
        <dbReference type="SAM" id="MobiDB-lite"/>
    </source>
</evidence>
<organism evidence="2 3">
    <name type="scientific">Deinococcus aetherius</name>
    <dbReference type="NCBI Taxonomy" id="200252"/>
    <lineage>
        <taxon>Bacteria</taxon>
        <taxon>Thermotogati</taxon>
        <taxon>Deinococcota</taxon>
        <taxon>Deinococci</taxon>
        <taxon>Deinococcales</taxon>
        <taxon>Deinococcaceae</taxon>
        <taxon>Deinococcus</taxon>
    </lineage>
</organism>
<feature type="compositionally biased region" description="Basic residues" evidence="1">
    <location>
        <begin position="1"/>
        <end position="12"/>
    </location>
</feature>
<feature type="region of interest" description="Disordered" evidence="1">
    <location>
        <begin position="50"/>
        <end position="69"/>
    </location>
</feature>
<reference evidence="2" key="1">
    <citation type="submission" date="2022-07" db="EMBL/GenBank/DDBJ databases">
        <title>Complete Genome Sequence of the Radioresistant Bacterium Deinococcus aetherius ST0316, Isolated from the Air Dust collected in Lower Stratosphere above Japan.</title>
        <authorList>
            <person name="Satoh K."/>
            <person name="Hagiwara K."/>
            <person name="Katsumata K."/>
            <person name="Kubo A."/>
            <person name="Yokobori S."/>
            <person name="Yamagishi A."/>
            <person name="Oono Y."/>
            <person name="Narumi I."/>
        </authorList>
    </citation>
    <scope>NUCLEOTIDE SEQUENCE</scope>
    <source>
        <strain evidence="2">ST0316</strain>
        <plasmid evidence="2">pDAETH-2</plasmid>
    </source>
</reference>
<sequence>MATRRGGKRGGRGRGVGVPGRKGQRPDEPSRSPAPSESLVGAFDALATVDADFLPEGRQQGEGQEREAF</sequence>
<dbReference type="EMBL" id="AP026562">
    <property type="protein sequence ID" value="BDP44068.1"/>
    <property type="molecule type" value="Genomic_DNA"/>
</dbReference>
<proteinExistence type="predicted"/>
<evidence type="ECO:0000313" key="2">
    <source>
        <dbReference type="EMBL" id="BDP44068.1"/>
    </source>
</evidence>
<feature type="region of interest" description="Disordered" evidence="1">
    <location>
        <begin position="1"/>
        <end position="37"/>
    </location>
</feature>
<evidence type="ECO:0000313" key="3">
    <source>
        <dbReference type="Proteomes" id="UP001064971"/>
    </source>
</evidence>
<keyword evidence="2" id="KW-0614">Plasmid</keyword>
<accession>A0ABM8AJR3</accession>
<dbReference type="Proteomes" id="UP001064971">
    <property type="component" value="Plasmid pDAETH-2"/>
</dbReference>